<protein>
    <recommendedName>
        <fullName evidence="3">Nucleotide-diphospho-sugar transferase domain-containing protein</fullName>
    </recommendedName>
</protein>
<dbReference type="EMBL" id="LATL02000118">
    <property type="protein sequence ID" value="KKD37794.1"/>
    <property type="molecule type" value="Genomic_DNA"/>
</dbReference>
<proteinExistence type="predicted"/>
<dbReference type="Proteomes" id="UP000033607">
    <property type="component" value="Unassembled WGS sequence"/>
</dbReference>
<evidence type="ECO:0000313" key="2">
    <source>
        <dbReference type="Proteomes" id="UP000033607"/>
    </source>
</evidence>
<comment type="caution">
    <text evidence="1">The sequence shown here is derived from an EMBL/GenBank/DDBJ whole genome shotgun (WGS) entry which is preliminary data.</text>
</comment>
<accession>A0A0F5YFV6</accession>
<gene>
    <name evidence="1" type="ORF">WN50_12425</name>
</gene>
<dbReference type="AlphaFoldDB" id="A0A0F5YFV6"/>
<reference evidence="1 2" key="1">
    <citation type="submission" date="2015-06" db="EMBL/GenBank/DDBJ databases">
        <title>Draft genome assembly of filamentous brackish cyanobacterium Limnoraphis robusta strain CS-951.</title>
        <authorList>
            <person name="Willis A."/>
            <person name="Parks M."/>
            <person name="Burford M.A."/>
        </authorList>
    </citation>
    <scope>NUCLEOTIDE SEQUENCE [LARGE SCALE GENOMIC DNA]</scope>
    <source>
        <strain evidence="1 2">CS-951</strain>
    </source>
</reference>
<dbReference type="OrthoDB" id="479717at2"/>
<dbReference type="PATRIC" id="fig|1637645.4.peg.2374"/>
<sequence length="297" mass="34398">MMSLAQQNFCFCTYTSGQTYRTLTKLLVQDLKQYAPEIPFIIFTDKPSHFSDDNNVMAFEHHRQGISFHNERRYAIAKAISLYNSCMYIDADVRICAPVPPEIQSKWLPGLTARSCGSLLKLMQERLSKSNPPNPSVVKQMKLIEKIARKLDIDLTETNIPFINEFLFVLTRDSGKEIEFLNLWEKLAYYTELNGWDNAPTIPMGFAAVQVGMPVIYDEMEGLDFFDDRIESVRIAKGQSAPESKQEYFEAQRSIEKDNRTLTQKAVDKVKKNMDYSSRYLRLKVRTLISDFDFYKN</sequence>
<evidence type="ECO:0000313" key="1">
    <source>
        <dbReference type="EMBL" id="KKD37794.1"/>
    </source>
</evidence>
<dbReference type="RefSeq" id="WP_046278861.1">
    <property type="nucleotide sequence ID" value="NZ_LATL02000118.1"/>
</dbReference>
<organism evidence="1 2">
    <name type="scientific">Limnoraphis robusta CS-951</name>
    <dbReference type="NCBI Taxonomy" id="1637645"/>
    <lineage>
        <taxon>Bacteria</taxon>
        <taxon>Bacillati</taxon>
        <taxon>Cyanobacteriota</taxon>
        <taxon>Cyanophyceae</taxon>
        <taxon>Oscillatoriophycideae</taxon>
        <taxon>Oscillatoriales</taxon>
        <taxon>Sirenicapillariaceae</taxon>
        <taxon>Limnoraphis</taxon>
    </lineage>
</organism>
<name>A0A0F5YFV6_9CYAN</name>
<evidence type="ECO:0008006" key="3">
    <source>
        <dbReference type="Google" id="ProtNLM"/>
    </source>
</evidence>